<dbReference type="EMBL" id="KI669497">
    <property type="protein sequence ID" value="OCF35848.1"/>
    <property type="molecule type" value="Genomic_DNA"/>
</dbReference>
<comment type="similarity">
    <text evidence="2">Belongs to the DAMOX/DASOX family.</text>
</comment>
<dbReference type="Gene3D" id="3.40.50.720">
    <property type="entry name" value="NAD(P)-binding Rossmann-like Domain"/>
    <property type="match status" value="1"/>
</dbReference>
<feature type="binding site" evidence="6">
    <location>
        <position position="185"/>
    </location>
    <ligand>
        <name>FAD</name>
        <dbReference type="ChEBI" id="CHEBI:57692"/>
    </ligand>
</feature>
<dbReference type="STRING" id="1296120.A0A1B9GXT0"/>
<dbReference type="GO" id="GO:0005737">
    <property type="term" value="C:cytoplasm"/>
    <property type="evidence" value="ECO:0007669"/>
    <property type="project" value="TreeGrafter"/>
</dbReference>
<sequence>MYDAVVLGAGVVGLSIARELQERGLKVAIVARDLPEDANNVGFASPWAGCNWYSFAEAGDIATKWDTVTFNRLAKVAAEHPDLCEMIPFMSVWSKDKGKAGEPWFKDVVYDYKNVRASSDGPLPGNNNFGNSFNSYVIHAPNYLAHLGHTVRTLGVPLIRARVSSLDEAYNLPGIGRVDLVVNATGLGSKSLIGVEDAEVYAARGQTVLVKAPLVKTCIMDTDGFNPPPIKPGEEAPPEPAYIIPRPGPEGHVVLGGTYLKNVWDTTPDLSTAQRILKDCFNLCPELAGPPSKDGKPKTWQDIEVVAHNVGLRPARNGGPRLELVERRIGENGGREALVPKIAQADAGQGKGRKVAVIHAYGIGSTG</sequence>
<feature type="domain" description="FAD dependent oxidoreductase" evidence="7">
    <location>
        <begin position="3"/>
        <end position="324"/>
    </location>
</feature>
<comment type="cofactor">
    <cofactor evidence="1 6">
        <name>FAD</name>
        <dbReference type="ChEBI" id="CHEBI:57692"/>
    </cofactor>
</comment>
<evidence type="ECO:0000259" key="7">
    <source>
        <dbReference type="Pfam" id="PF01266"/>
    </source>
</evidence>
<dbReference type="SUPFAM" id="SSF51971">
    <property type="entry name" value="Nucleotide-binding domain"/>
    <property type="match status" value="1"/>
</dbReference>
<dbReference type="PANTHER" id="PTHR11530">
    <property type="entry name" value="D-AMINO ACID OXIDASE"/>
    <property type="match status" value="1"/>
</dbReference>
<keyword evidence="5" id="KW-0560">Oxidoreductase</keyword>
<evidence type="ECO:0000256" key="6">
    <source>
        <dbReference type="PIRSR" id="PIRSR000189-1"/>
    </source>
</evidence>
<feature type="binding site" evidence="6">
    <location>
        <position position="163"/>
    </location>
    <ligand>
        <name>FAD</name>
        <dbReference type="ChEBI" id="CHEBI:57692"/>
    </ligand>
</feature>
<feature type="binding site" evidence="6">
    <location>
        <position position="242"/>
    </location>
    <ligand>
        <name>D-dopa</name>
        <dbReference type="ChEBI" id="CHEBI:149689"/>
    </ligand>
</feature>
<proteinExistence type="inferred from homology"/>
<dbReference type="Proteomes" id="UP000092666">
    <property type="component" value="Unassembled WGS sequence"/>
</dbReference>
<evidence type="ECO:0000256" key="4">
    <source>
        <dbReference type="ARBA" id="ARBA00022827"/>
    </source>
</evidence>
<accession>A0A1B9GXT0</accession>
<evidence type="ECO:0000256" key="3">
    <source>
        <dbReference type="ARBA" id="ARBA00022630"/>
    </source>
</evidence>
<dbReference type="InterPro" id="IPR023209">
    <property type="entry name" value="DAO"/>
</dbReference>
<evidence type="ECO:0000313" key="9">
    <source>
        <dbReference type="Proteomes" id="UP000092666"/>
    </source>
</evidence>
<keyword evidence="4 6" id="KW-0274">FAD</keyword>
<dbReference type="Pfam" id="PF01266">
    <property type="entry name" value="DAO"/>
    <property type="match status" value="1"/>
</dbReference>
<evidence type="ECO:0000313" key="8">
    <source>
        <dbReference type="EMBL" id="OCF35848.1"/>
    </source>
</evidence>
<dbReference type="PANTHER" id="PTHR11530:SF30">
    <property type="entry name" value="FAD DEPENDENT OXIDOREDUCTASE DOMAIN-CONTAINING PROTEIN"/>
    <property type="match status" value="1"/>
</dbReference>
<dbReference type="Gene3D" id="3.30.9.10">
    <property type="entry name" value="D-Amino Acid Oxidase, subunit A, domain 2"/>
    <property type="match status" value="1"/>
</dbReference>
<evidence type="ECO:0000256" key="2">
    <source>
        <dbReference type="ARBA" id="ARBA00006730"/>
    </source>
</evidence>
<keyword evidence="3" id="KW-0285">Flavoprotein</keyword>
<reference evidence="9" key="2">
    <citation type="submission" date="2013-12" db="EMBL/GenBank/DDBJ databases">
        <title>Evolution of pathogenesis and genome organization in the Tremellales.</title>
        <authorList>
            <person name="Cuomo C."/>
            <person name="Litvintseva A."/>
            <person name="Heitman J."/>
            <person name="Chen Y."/>
            <person name="Sun S."/>
            <person name="Springer D."/>
            <person name="Dromer F."/>
            <person name="Young S."/>
            <person name="Zeng Q."/>
            <person name="Chapman S."/>
            <person name="Gujja S."/>
            <person name="Saif S."/>
            <person name="Birren B."/>
        </authorList>
    </citation>
    <scope>NUCLEOTIDE SEQUENCE [LARGE SCALE GENOMIC DNA]</scope>
    <source>
        <strain evidence="9">BCC8398</strain>
    </source>
</reference>
<dbReference type="PIRSF" id="PIRSF000189">
    <property type="entry name" value="D-aa_oxidase"/>
    <property type="match status" value="1"/>
</dbReference>
<name>A0A1B9GXT0_9TREE</name>
<dbReference type="InterPro" id="IPR006076">
    <property type="entry name" value="FAD-dep_OxRdtase"/>
</dbReference>
<organism evidence="8 9">
    <name type="scientific">Kwoniella heveanensis BCC8398</name>
    <dbReference type="NCBI Taxonomy" id="1296120"/>
    <lineage>
        <taxon>Eukaryota</taxon>
        <taxon>Fungi</taxon>
        <taxon>Dikarya</taxon>
        <taxon>Basidiomycota</taxon>
        <taxon>Agaricomycotina</taxon>
        <taxon>Tremellomycetes</taxon>
        <taxon>Tremellales</taxon>
        <taxon>Cryptococcaceae</taxon>
        <taxon>Kwoniella</taxon>
    </lineage>
</organism>
<gene>
    <name evidence="8" type="ORF">I316_02341</name>
</gene>
<evidence type="ECO:0000256" key="1">
    <source>
        <dbReference type="ARBA" id="ARBA00001974"/>
    </source>
</evidence>
<dbReference type="AlphaFoldDB" id="A0A1B9GXT0"/>
<feature type="binding site" evidence="6">
    <location>
        <position position="313"/>
    </location>
    <ligand>
        <name>D-serine</name>
        <dbReference type="ChEBI" id="CHEBI:35247"/>
    </ligand>
</feature>
<dbReference type="GO" id="GO:0003884">
    <property type="term" value="F:D-amino-acid oxidase activity"/>
    <property type="evidence" value="ECO:0007669"/>
    <property type="project" value="InterPro"/>
</dbReference>
<evidence type="ECO:0000256" key="5">
    <source>
        <dbReference type="ARBA" id="ARBA00023002"/>
    </source>
</evidence>
<dbReference type="OrthoDB" id="2015447at2759"/>
<dbReference type="GO" id="GO:0071949">
    <property type="term" value="F:FAD binding"/>
    <property type="evidence" value="ECO:0007669"/>
    <property type="project" value="InterPro"/>
</dbReference>
<protein>
    <submittedName>
        <fullName evidence="8">D-amino-acid oxidase</fullName>
    </submittedName>
</protein>
<dbReference type="SUPFAM" id="SSF54373">
    <property type="entry name" value="FAD-linked reductases, C-terminal domain"/>
    <property type="match status" value="1"/>
</dbReference>
<keyword evidence="9" id="KW-1185">Reference proteome</keyword>
<reference evidence="8 9" key="1">
    <citation type="submission" date="2013-07" db="EMBL/GenBank/DDBJ databases">
        <title>The Genome Sequence of Cryptococcus heveanensis BCC8398.</title>
        <authorList>
            <consortium name="The Broad Institute Genome Sequencing Platform"/>
            <person name="Cuomo C."/>
            <person name="Litvintseva A."/>
            <person name="Chen Y."/>
            <person name="Heitman J."/>
            <person name="Sun S."/>
            <person name="Springer D."/>
            <person name="Dromer F."/>
            <person name="Young S.K."/>
            <person name="Zeng Q."/>
            <person name="Gargeya S."/>
            <person name="Fitzgerald M."/>
            <person name="Abouelleil A."/>
            <person name="Alvarado L."/>
            <person name="Berlin A.M."/>
            <person name="Chapman S.B."/>
            <person name="Dewar J."/>
            <person name="Goldberg J."/>
            <person name="Griggs A."/>
            <person name="Gujja S."/>
            <person name="Hansen M."/>
            <person name="Howarth C."/>
            <person name="Imamovic A."/>
            <person name="Larimer J."/>
            <person name="McCowan C."/>
            <person name="Murphy C."/>
            <person name="Pearson M."/>
            <person name="Priest M."/>
            <person name="Roberts A."/>
            <person name="Saif S."/>
            <person name="Shea T."/>
            <person name="Sykes S."/>
            <person name="Wortman J."/>
            <person name="Nusbaum C."/>
            <person name="Birren B."/>
        </authorList>
    </citation>
    <scope>NUCLEOTIDE SEQUENCE [LARGE SCALE GENOMIC DNA]</scope>
    <source>
        <strain evidence="8 9">BCC8398</strain>
    </source>
</reference>
<dbReference type="GO" id="GO:0019478">
    <property type="term" value="P:D-amino acid catabolic process"/>
    <property type="evidence" value="ECO:0007669"/>
    <property type="project" value="TreeGrafter"/>
</dbReference>